<evidence type="ECO:0000313" key="2">
    <source>
        <dbReference type="Proteomes" id="UP000499080"/>
    </source>
</evidence>
<organism evidence="1 2">
    <name type="scientific">Araneus ventricosus</name>
    <name type="common">Orbweaver spider</name>
    <name type="synonym">Epeira ventricosa</name>
    <dbReference type="NCBI Taxonomy" id="182803"/>
    <lineage>
        <taxon>Eukaryota</taxon>
        <taxon>Metazoa</taxon>
        <taxon>Ecdysozoa</taxon>
        <taxon>Arthropoda</taxon>
        <taxon>Chelicerata</taxon>
        <taxon>Arachnida</taxon>
        <taxon>Araneae</taxon>
        <taxon>Araneomorphae</taxon>
        <taxon>Entelegynae</taxon>
        <taxon>Araneoidea</taxon>
        <taxon>Araneidae</taxon>
        <taxon>Araneus</taxon>
    </lineage>
</organism>
<gene>
    <name evidence="1" type="ORF">AVEN_97596_1</name>
</gene>
<feature type="non-terminal residue" evidence="1">
    <location>
        <position position="1"/>
    </location>
</feature>
<reference evidence="1 2" key="1">
    <citation type="journal article" date="2019" name="Sci. Rep.">
        <title>Orb-weaving spider Araneus ventricosus genome elucidates the spidroin gene catalogue.</title>
        <authorList>
            <person name="Kono N."/>
            <person name="Nakamura H."/>
            <person name="Ohtoshi R."/>
            <person name="Moran D.A.P."/>
            <person name="Shinohara A."/>
            <person name="Yoshida Y."/>
            <person name="Fujiwara M."/>
            <person name="Mori M."/>
            <person name="Tomita M."/>
            <person name="Arakawa K."/>
        </authorList>
    </citation>
    <scope>NUCLEOTIDE SEQUENCE [LARGE SCALE GENOMIC DNA]</scope>
</reference>
<sequence length="42" mass="5014">VPSTPKIREPELYPPFHWLLNFYPTPDWLSPYPSTVLKSDQR</sequence>
<dbReference type="Proteomes" id="UP000499080">
    <property type="component" value="Unassembled WGS sequence"/>
</dbReference>
<dbReference type="EMBL" id="BGPR01053920">
    <property type="protein sequence ID" value="GBO30714.1"/>
    <property type="molecule type" value="Genomic_DNA"/>
</dbReference>
<proteinExistence type="predicted"/>
<comment type="caution">
    <text evidence="1">The sequence shown here is derived from an EMBL/GenBank/DDBJ whole genome shotgun (WGS) entry which is preliminary data.</text>
</comment>
<dbReference type="AlphaFoldDB" id="A0A4Y2W2H0"/>
<keyword evidence="2" id="KW-1185">Reference proteome</keyword>
<name>A0A4Y2W2H0_ARAVE</name>
<evidence type="ECO:0000313" key="1">
    <source>
        <dbReference type="EMBL" id="GBO30714.1"/>
    </source>
</evidence>
<protein>
    <submittedName>
        <fullName evidence="1">Uncharacterized protein</fullName>
    </submittedName>
</protein>
<accession>A0A4Y2W2H0</accession>